<evidence type="ECO:0000313" key="3">
    <source>
        <dbReference type="EMBL" id="SFP21544.1"/>
    </source>
</evidence>
<gene>
    <name evidence="3" type="ORF">SAMN03084138_01599</name>
</gene>
<dbReference type="STRING" id="1121869.SAMN03084138_01599"/>
<accession>A0A1I5NIE3</accession>
<keyword evidence="2" id="KW-0732">Signal</keyword>
<feature type="chain" id="PRO_5010267898" evidence="2">
    <location>
        <begin position="22"/>
        <end position="48"/>
    </location>
</feature>
<name>A0A1I5NIE3_9GAMM</name>
<organism evidence="3 4">
    <name type="scientific">Enterovibrio norvegicus DSM 15893</name>
    <dbReference type="NCBI Taxonomy" id="1121869"/>
    <lineage>
        <taxon>Bacteria</taxon>
        <taxon>Pseudomonadati</taxon>
        <taxon>Pseudomonadota</taxon>
        <taxon>Gammaproteobacteria</taxon>
        <taxon>Vibrionales</taxon>
        <taxon>Vibrionaceae</taxon>
        <taxon>Enterovibrio</taxon>
    </lineage>
</organism>
<sequence>MTMLKTLMLALAVFFTGSALATSTDGGNKCPEGSEAPECQVKDDNSGS</sequence>
<dbReference type="GeneID" id="51989535"/>
<dbReference type="EMBL" id="FOWR01000010">
    <property type="protein sequence ID" value="SFP21544.1"/>
    <property type="molecule type" value="Genomic_DNA"/>
</dbReference>
<reference evidence="3 4" key="1">
    <citation type="submission" date="2016-10" db="EMBL/GenBank/DDBJ databases">
        <authorList>
            <person name="de Groot N.N."/>
        </authorList>
    </citation>
    <scope>NUCLEOTIDE SEQUENCE [LARGE SCALE GENOMIC DNA]</scope>
    <source>
        <strain evidence="3 4">DSM 15893</strain>
    </source>
</reference>
<evidence type="ECO:0000313" key="4">
    <source>
        <dbReference type="Proteomes" id="UP000182692"/>
    </source>
</evidence>
<dbReference type="AlphaFoldDB" id="A0A1I5NIE3"/>
<proteinExistence type="predicted"/>
<feature type="signal peptide" evidence="2">
    <location>
        <begin position="1"/>
        <end position="21"/>
    </location>
</feature>
<evidence type="ECO:0000256" key="2">
    <source>
        <dbReference type="SAM" id="SignalP"/>
    </source>
</evidence>
<feature type="region of interest" description="Disordered" evidence="1">
    <location>
        <begin position="25"/>
        <end position="48"/>
    </location>
</feature>
<dbReference type="Proteomes" id="UP000182692">
    <property type="component" value="Unassembled WGS sequence"/>
</dbReference>
<dbReference type="RefSeq" id="WP_017012045.1">
    <property type="nucleotide sequence ID" value="NZ_FOWR01000010.1"/>
</dbReference>
<protein>
    <submittedName>
        <fullName evidence="3">Uncharacterized protein</fullName>
    </submittedName>
</protein>
<evidence type="ECO:0000256" key="1">
    <source>
        <dbReference type="SAM" id="MobiDB-lite"/>
    </source>
</evidence>